<dbReference type="GO" id="GO:0005615">
    <property type="term" value="C:extracellular space"/>
    <property type="evidence" value="ECO:0007669"/>
    <property type="project" value="TreeGrafter"/>
</dbReference>
<feature type="domain" description="Lipid-binding serum glycoprotein N-terminal" evidence="3">
    <location>
        <begin position="23"/>
        <end position="248"/>
    </location>
</feature>
<dbReference type="WBParaSite" id="TCONS_00009090.p1">
    <property type="protein sequence ID" value="TCONS_00009090.p1"/>
    <property type="gene ID" value="XLOC_006938"/>
</dbReference>
<dbReference type="Gene3D" id="3.15.20.10">
    <property type="entry name" value="Bactericidal permeability-increasing protein, domain 2"/>
    <property type="match status" value="1"/>
</dbReference>
<reference evidence="6" key="1">
    <citation type="submission" date="2015-08" db="UniProtKB">
        <authorList>
            <consortium name="WormBaseParasite"/>
        </authorList>
    </citation>
    <scope>IDENTIFICATION</scope>
</reference>
<sequence>MKFFIIILIITILSTTIYPFVLRINEPGLKSLSTFTQKWMEKTIKNSTFSPYIHKINRGIASGQITLSNITLSNFLPPGISYHPHDSGFLEMISSNGKSDIIADWDIYSEYLTYLKFPLKGKVYGTVSGLKSEVAIKINHENNFIIHQCSAQFNTFELKLSGSFAANVLHFFRDVIAKALKRRGEEYYCQMVKESLIPWLKKEIIRLPEFFEFNYDGKVSVSQSLTHIDITNHFLELEMNNKIYSSTGSIIETVSPSPLKSYNNTPIPIRMMEIFISEQTIQEVITSAHMGGQFKSNFTSPFLQTDCDGLCLGILLPGLKNEVGSTQLRIFVRSTIPPIIRLQNQKALMLLNVSLEIYRNEPFEIENLGNDLTDNVISDITSVFSTSPIDYSVLSINIHCEADLQLRISEKKLRGEVGIRESRAQLKENKFSEMGQQTVDLIVNMSLPFLEDAIYGFLENGLDISEIIKIPSSNEVILIQQGFVHILADLEMYKGI</sequence>
<proteinExistence type="inferred from homology"/>
<evidence type="ECO:0000259" key="4">
    <source>
        <dbReference type="SMART" id="SM00329"/>
    </source>
</evidence>
<dbReference type="STRING" id="6248.A0A0K0DY71"/>
<dbReference type="WBParaSite" id="SSTP_0000218600.1">
    <property type="protein sequence ID" value="SSTP_0000218600.1"/>
    <property type="gene ID" value="SSTP_0000218600"/>
</dbReference>
<evidence type="ECO:0000313" key="6">
    <source>
        <dbReference type="WBParaSite" id="SSTP_0000218600.1"/>
    </source>
</evidence>
<dbReference type="SMART" id="SM00328">
    <property type="entry name" value="BPI1"/>
    <property type="match status" value="1"/>
</dbReference>
<dbReference type="SUPFAM" id="SSF55394">
    <property type="entry name" value="Bactericidal permeability-increasing protein, BPI"/>
    <property type="match status" value="2"/>
</dbReference>
<name>A0A0K0DY71_STRER</name>
<dbReference type="AlphaFoldDB" id="A0A0K0DY71"/>
<dbReference type="Proteomes" id="UP000035681">
    <property type="component" value="Unplaced"/>
</dbReference>
<evidence type="ECO:0000256" key="1">
    <source>
        <dbReference type="ARBA" id="ARBA00007292"/>
    </source>
</evidence>
<evidence type="ECO:0000259" key="3">
    <source>
        <dbReference type="SMART" id="SM00328"/>
    </source>
</evidence>
<dbReference type="Gene3D" id="3.15.10.10">
    <property type="entry name" value="Bactericidal permeability-increasing protein, domain 1"/>
    <property type="match status" value="1"/>
</dbReference>
<dbReference type="GO" id="GO:0008289">
    <property type="term" value="F:lipid binding"/>
    <property type="evidence" value="ECO:0007669"/>
    <property type="project" value="InterPro"/>
</dbReference>
<organism evidence="6">
    <name type="scientific">Strongyloides stercoralis</name>
    <name type="common">Threadworm</name>
    <dbReference type="NCBI Taxonomy" id="6248"/>
    <lineage>
        <taxon>Eukaryota</taxon>
        <taxon>Metazoa</taxon>
        <taxon>Ecdysozoa</taxon>
        <taxon>Nematoda</taxon>
        <taxon>Chromadorea</taxon>
        <taxon>Rhabditida</taxon>
        <taxon>Tylenchina</taxon>
        <taxon>Panagrolaimomorpha</taxon>
        <taxon>Strongyloidoidea</taxon>
        <taxon>Strongyloididae</taxon>
        <taxon>Strongyloides</taxon>
    </lineage>
</organism>
<protein>
    <submittedName>
        <fullName evidence="6">BPI2 domain-containing protein</fullName>
    </submittedName>
    <submittedName>
        <fullName evidence="7">Lipid-binding serum glycoprotein C-terminal domain-containing protein</fullName>
    </submittedName>
</protein>
<comment type="similarity">
    <text evidence="1">Belongs to the BPI/LBP/Plunc superfamily. BPI/LBP family.</text>
</comment>
<evidence type="ECO:0000256" key="2">
    <source>
        <dbReference type="ARBA" id="ARBA00023157"/>
    </source>
</evidence>
<dbReference type="InterPro" id="IPR001124">
    <property type="entry name" value="Lipid-bd_serum_glycop_C"/>
</dbReference>
<dbReference type="PANTHER" id="PTHR10504">
    <property type="entry name" value="BACTERICIDAL PERMEABILITY-INCREASING BPI PROTEIN-RELATED"/>
    <property type="match status" value="1"/>
</dbReference>
<dbReference type="SMART" id="SM00329">
    <property type="entry name" value="BPI2"/>
    <property type="match status" value="1"/>
</dbReference>
<keyword evidence="5" id="KW-1185">Reference proteome</keyword>
<dbReference type="InterPro" id="IPR017942">
    <property type="entry name" value="Lipid-bd_serum_glycop_N"/>
</dbReference>
<accession>A0A0K0DY71</accession>
<keyword evidence="2" id="KW-1015">Disulfide bond</keyword>
<dbReference type="InterPro" id="IPR017943">
    <property type="entry name" value="Bactericidal_perm-incr_a/b_dom"/>
</dbReference>
<dbReference type="PANTHER" id="PTHR10504:SF140">
    <property type="entry name" value="BPI2 DOMAIN-CONTAINING PROTEIN"/>
    <property type="match status" value="1"/>
</dbReference>
<evidence type="ECO:0000313" key="5">
    <source>
        <dbReference type="Proteomes" id="UP000035681"/>
    </source>
</evidence>
<evidence type="ECO:0000313" key="7">
    <source>
        <dbReference type="WBParaSite" id="TCONS_00009090.p1"/>
    </source>
</evidence>
<dbReference type="Pfam" id="PF02886">
    <property type="entry name" value="LBP_BPI_CETP_C"/>
    <property type="match status" value="2"/>
</dbReference>
<feature type="domain" description="Lipid-binding serum glycoprotein C-terminal" evidence="4">
    <location>
        <begin position="266"/>
        <end position="488"/>
    </location>
</feature>
<dbReference type="InterPro" id="IPR032942">
    <property type="entry name" value="BPI/LBP/Plunc"/>
</dbReference>